<dbReference type="AlphaFoldDB" id="A1ZV17"/>
<keyword evidence="1" id="KW-0472">Membrane</keyword>
<evidence type="ECO:0000256" key="1">
    <source>
        <dbReference type="SAM" id="Phobius"/>
    </source>
</evidence>
<sequence>MLAIFLVFLGAGLFLGPFTRPQLWYFLIFPFALAMMQFALTPLFTLLGVYKYYSPMLLVYNPNKAVYDLHTGTSFDYLMVMHWRDRGLVARQKIWYYCLQGLIAIAKDIEQGKLPKTIQVVGTSYFFSSNTAKRLGFHLTKPSLSYRINLLINALDLTWMYSFAQGKIAVPPLLKAQKAVINGDELLKQKPTLEQLMSKIEKRLS</sequence>
<protein>
    <submittedName>
        <fullName evidence="2">Uncharacterized protein</fullName>
    </submittedName>
</protein>
<feature type="transmembrane region" description="Helical" evidence="1">
    <location>
        <begin position="25"/>
        <end position="50"/>
    </location>
</feature>
<keyword evidence="1" id="KW-0812">Transmembrane</keyword>
<comment type="caution">
    <text evidence="2">The sequence shown here is derived from an EMBL/GenBank/DDBJ whole genome shotgun (WGS) entry which is preliminary data.</text>
</comment>
<proteinExistence type="predicted"/>
<evidence type="ECO:0000313" key="3">
    <source>
        <dbReference type="Proteomes" id="UP000004095"/>
    </source>
</evidence>
<dbReference type="EMBL" id="AAWS01000043">
    <property type="protein sequence ID" value="EAY25795.1"/>
    <property type="molecule type" value="Genomic_DNA"/>
</dbReference>
<reference evidence="2 3" key="1">
    <citation type="submission" date="2007-01" db="EMBL/GenBank/DDBJ databases">
        <authorList>
            <person name="Haygood M."/>
            <person name="Podell S."/>
            <person name="Anderson C."/>
            <person name="Hopkinson B."/>
            <person name="Roe K."/>
            <person name="Barbeau K."/>
            <person name="Gaasterland T."/>
            <person name="Ferriera S."/>
            <person name="Johnson J."/>
            <person name="Kravitz S."/>
            <person name="Beeson K."/>
            <person name="Sutton G."/>
            <person name="Rogers Y.-H."/>
            <person name="Friedman R."/>
            <person name="Frazier M."/>
            <person name="Venter J.C."/>
        </authorList>
    </citation>
    <scope>NUCLEOTIDE SEQUENCE [LARGE SCALE GENOMIC DNA]</scope>
    <source>
        <strain evidence="2 3">ATCC 23134</strain>
    </source>
</reference>
<dbReference type="Proteomes" id="UP000004095">
    <property type="component" value="Unassembled WGS sequence"/>
</dbReference>
<dbReference type="eggNOG" id="ENOG502ZCIU">
    <property type="taxonomic scope" value="Bacteria"/>
</dbReference>
<keyword evidence="3" id="KW-1185">Reference proteome</keyword>
<accession>A1ZV17</accession>
<name>A1ZV17_MICM2</name>
<gene>
    <name evidence="2" type="ORF">M23134_03369</name>
</gene>
<organism evidence="2 3">
    <name type="scientific">Microscilla marina ATCC 23134</name>
    <dbReference type="NCBI Taxonomy" id="313606"/>
    <lineage>
        <taxon>Bacteria</taxon>
        <taxon>Pseudomonadati</taxon>
        <taxon>Bacteroidota</taxon>
        <taxon>Cytophagia</taxon>
        <taxon>Cytophagales</taxon>
        <taxon>Microscillaceae</taxon>
        <taxon>Microscilla</taxon>
    </lineage>
</organism>
<evidence type="ECO:0000313" key="2">
    <source>
        <dbReference type="EMBL" id="EAY25795.1"/>
    </source>
</evidence>
<keyword evidence="1" id="KW-1133">Transmembrane helix</keyword>